<protein>
    <submittedName>
        <fullName evidence="1">Uncharacterized protein</fullName>
    </submittedName>
</protein>
<dbReference type="KEGG" id="amus:LMH87_002009"/>
<accession>A0A9W8Q8R4</accession>
<dbReference type="EMBL" id="JAJHUN010000010">
    <property type="protein sequence ID" value="KAJ4147496.1"/>
    <property type="molecule type" value="Genomic_DNA"/>
</dbReference>
<name>A0A9W8Q8R4_AKAMU</name>
<sequence length="180" mass="19677">MMTSAAFPLANKRCACAKDIEKTWSLVSDRDEISFDEILEASSQVTDCTPQWQQCENQPRVASTSGELLLQIYERLVEFHHAATVTYTSDHLGGVGEPRVVAARSAIQLGTYTLDGDESQQIALDLITAGLRNLIDMLRQIKEYNAGHNQAVQDKAAAVNEAAVTLLGYCIAAQSRLSAF</sequence>
<reference evidence="1" key="1">
    <citation type="journal article" date="2023" name="Access Microbiol">
        <title>De-novo genome assembly for Akanthomyces muscarius, a biocontrol agent of insect agricultural pests.</title>
        <authorList>
            <person name="Erdos Z."/>
            <person name="Studholme D.J."/>
            <person name="Raymond B."/>
            <person name="Sharma M."/>
        </authorList>
    </citation>
    <scope>NUCLEOTIDE SEQUENCE</scope>
    <source>
        <strain evidence="1">Ve6</strain>
    </source>
</reference>
<evidence type="ECO:0000313" key="2">
    <source>
        <dbReference type="Proteomes" id="UP001144673"/>
    </source>
</evidence>
<dbReference type="Proteomes" id="UP001144673">
    <property type="component" value="Chromosome 3"/>
</dbReference>
<dbReference type="RefSeq" id="XP_056050437.1">
    <property type="nucleotide sequence ID" value="XM_056193394.1"/>
</dbReference>
<comment type="caution">
    <text evidence="1">The sequence shown here is derived from an EMBL/GenBank/DDBJ whole genome shotgun (WGS) entry which is preliminary data.</text>
</comment>
<keyword evidence="2" id="KW-1185">Reference proteome</keyword>
<dbReference type="GeneID" id="80889168"/>
<evidence type="ECO:0000313" key="1">
    <source>
        <dbReference type="EMBL" id="KAJ4147496.1"/>
    </source>
</evidence>
<proteinExistence type="predicted"/>
<dbReference type="AlphaFoldDB" id="A0A9W8Q8R4"/>
<organism evidence="1 2">
    <name type="scientific">Akanthomyces muscarius</name>
    <name type="common">Entomopathogenic fungus</name>
    <name type="synonym">Lecanicillium muscarium</name>
    <dbReference type="NCBI Taxonomy" id="2231603"/>
    <lineage>
        <taxon>Eukaryota</taxon>
        <taxon>Fungi</taxon>
        <taxon>Dikarya</taxon>
        <taxon>Ascomycota</taxon>
        <taxon>Pezizomycotina</taxon>
        <taxon>Sordariomycetes</taxon>
        <taxon>Hypocreomycetidae</taxon>
        <taxon>Hypocreales</taxon>
        <taxon>Cordycipitaceae</taxon>
        <taxon>Akanthomyces</taxon>
    </lineage>
</organism>
<gene>
    <name evidence="1" type="ORF">LMH87_002009</name>
</gene>